<name>A0ABX7F4E4_9HYPH</name>
<keyword evidence="8" id="KW-1185">Reference proteome</keyword>
<feature type="transmembrane region" description="Helical" evidence="5">
    <location>
        <begin position="20"/>
        <end position="46"/>
    </location>
</feature>
<geneLocation type="plasmid" evidence="7 8">
    <name>p1</name>
</geneLocation>
<evidence type="ECO:0000313" key="7">
    <source>
        <dbReference type="EMBL" id="QRF54438.1"/>
    </source>
</evidence>
<dbReference type="PANTHER" id="PTHR37422">
    <property type="entry name" value="TEICHURONIC ACID BIOSYNTHESIS PROTEIN TUAE"/>
    <property type="match status" value="1"/>
</dbReference>
<proteinExistence type="predicted"/>
<gene>
    <name evidence="7" type="ORF">D4A92_23295</name>
</gene>
<dbReference type="InterPro" id="IPR007016">
    <property type="entry name" value="O-antigen_ligase-rel_domated"/>
</dbReference>
<feature type="transmembrane region" description="Helical" evidence="5">
    <location>
        <begin position="124"/>
        <end position="144"/>
    </location>
</feature>
<feature type="transmembrane region" description="Helical" evidence="5">
    <location>
        <begin position="94"/>
        <end position="112"/>
    </location>
</feature>
<dbReference type="RefSeq" id="WP_203020272.1">
    <property type="nucleotide sequence ID" value="NZ_CP032406.1"/>
</dbReference>
<organism evidence="7 8">
    <name type="scientific">Rhizobium rosettiformans</name>
    <dbReference type="NCBI Taxonomy" id="1368430"/>
    <lineage>
        <taxon>Bacteria</taxon>
        <taxon>Pseudomonadati</taxon>
        <taxon>Pseudomonadota</taxon>
        <taxon>Alphaproteobacteria</taxon>
        <taxon>Hyphomicrobiales</taxon>
        <taxon>Rhizobiaceae</taxon>
        <taxon>Rhizobium/Agrobacterium group</taxon>
        <taxon>Rhizobium</taxon>
    </lineage>
</organism>
<keyword evidence="7" id="KW-0614">Plasmid</keyword>
<evidence type="ECO:0000256" key="4">
    <source>
        <dbReference type="ARBA" id="ARBA00023136"/>
    </source>
</evidence>
<protein>
    <recommendedName>
        <fullName evidence="6">O-antigen ligase-related domain-containing protein</fullName>
    </recommendedName>
</protein>
<feature type="domain" description="O-antigen ligase-related" evidence="6">
    <location>
        <begin position="191"/>
        <end position="376"/>
    </location>
</feature>
<dbReference type="Pfam" id="PF04932">
    <property type="entry name" value="Wzy_C"/>
    <property type="match status" value="1"/>
</dbReference>
<accession>A0ABX7F4E4</accession>
<feature type="transmembrane region" description="Helical" evidence="5">
    <location>
        <begin position="156"/>
        <end position="175"/>
    </location>
</feature>
<dbReference type="EMBL" id="CP032406">
    <property type="protein sequence ID" value="QRF54438.1"/>
    <property type="molecule type" value="Genomic_DNA"/>
</dbReference>
<feature type="transmembrane region" description="Helical" evidence="5">
    <location>
        <begin position="233"/>
        <end position="253"/>
    </location>
</feature>
<comment type="subcellular location">
    <subcellularLocation>
        <location evidence="1">Membrane</location>
        <topology evidence="1">Multi-pass membrane protein</topology>
    </subcellularLocation>
</comment>
<feature type="transmembrane region" description="Helical" evidence="5">
    <location>
        <begin position="366"/>
        <end position="389"/>
    </location>
</feature>
<evidence type="ECO:0000256" key="3">
    <source>
        <dbReference type="ARBA" id="ARBA00022989"/>
    </source>
</evidence>
<dbReference type="PANTHER" id="PTHR37422:SF13">
    <property type="entry name" value="LIPOPOLYSACCHARIDE BIOSYNTHESIS PROTEIN PA4999-RELATED"/>
    <property type="match status" value="1"/>
</dbReference>
<sequence>MNTHLDRLWRLTDMLFLTGLAVALFLGSQVTPLLVIAGVLPIPFLLHALKNRHYHVSIWSLLIPFGLYFGYCLFALFFFTGLETSDPRPVNPSLESYAIAIAMLVVGLVRGLQIRNLALLFQRVMPWLLIACFLVLSYMMFAGIRDACRVRGLAPWPFIPALLFSTLTFICLVGWEKLTGSERWLRVTLMAFSIVISTTYTGSRGVALAQVGVFGVFLILGFLPSLKSRIPSWYHMGLAAGAGLLVSFFIGVMTDCGPASRFSSTFETFQTMASQLTETEEQTAINTVPAPETGEVLATTPPPAEVEVKTDQAASVTKDEAISHRLAMWETSVAAIKESPIFGHGSLYLQKLIHATYGYEHNHNQYLTWLVTGGLIQLTLGLVFLAIPWFISKGLSTADRLVLTIGVSLFWGLAMMFDAFLNLKFYTHYFCLLSGILYALSNSMQDKGSR</sequence>
<keyword evidence="2 5" id="KW-0812">Transmembrane</keyword>
<keyword evidence="4 5" id="KW-0472">Membrane</keyword>
<keyword evidence="3 5" id="KW-1133">Transmembrane helix</keyword>
<dbReference type="Proteomes" id="UP000596351">
    <property type="component" value="Plasmid p1"/>
</dbReference>
<evidence type="ECO:0000256" key="2">
    <source>
        <dbReference type="ARBA" id="ARBA00022692"/>
    </source>
</evidence>
<evidence type="ECO:0000256" key="1">
    <source>
        <dbReference type="ARBA" id="ARBA00004141"/>
    </source>
</evidence>
<dbReference type="InterPro" id="IPR051533">
    <property type="entry name" value="WaaL-like"/>
</dbReference>
<evidence type="ECO:0000259" key="6">
    <source>
        <dbReference type="Pfam" id="PF04932"/>
    </source>
</evidence>
<feature type="transmembrane region" description="Helical" evidence="5">
    <location>
        <begin position="207"/>
        <end position="226"/>
    </location>
</feature>
<feature type="transmembrane region" description="Helical" evidence="5">
    <location>
        <begin position="58"/>
        <end position="82"/>
    </location>
</feature>
<evidence type="ECO:0000256" key="5">
    <source>
        <dbReference type="SAM" id="Phobius"/>
    </source>
</evidence>
<reference evidence="7 8" key="1">
    <citation type="submission" date="2018-09" db="EMBL/GenBank/DDBJ databases">
        <title>Rhizobium sp. MAE2-X.</title>
        <authorList>
            <person name="Lee Y."/>
            <person name="Jeon C.O."/>
        </authorList>
    </citation>
    <scope>NUCLEOTIDE SEQUENCE [LARGE SCALE GENOMIC DNA]</scope>
    <source>
        <strain evidence="7 8">MAE2-X</strain>
        <plasmid evidence="7 8">p1</plasmid>
    </source>
</reference>
<evidence type="ECO:0000313" key="8">
    <source>
        <dbReference type="Proteomes" id="UP000596351"/>
    </source>
</evidence>
<feature type="transmembrane region" description="Helical" evidence="5">
    <location>
        <begin position="401"/>
        <end position="420"/>
    </location>
</feature>